<evidence type="ECO:0000313" key="2">
    <source>
        <dbReference type="EMBL" id="SVD04504.1"/>
    </source>
</evidence>
<feature type="transmembrane region" description="Helical" evidence="1">
    <location>
        <begin position="12"/>
        <end position="30"/>
    </location>
</feature>
<sequence length="33" mass="3969">MEPKTDSSFVKWISMIFCTVLMVVYLWLVLKIF</sequence>
<accession>A0A382S3K3</accession>
<proteinExistence type="predicted"/>
<reference evidence="2" key="1">
    <citation type="submission" date="2018-05" db="EMBL/GenBank/DDBJ databases">
        <authorList>
            <person name="Lanie J.A."/>
            <person name="Ng W.-L."/>
            <person name="Kazmierczak K.M."/>
            <person name="Andrzejewski T.M."/>
            <person name="Davidsen T.M."/>
            <person name="Wayne K.J."/>
            <person name="Tettelin H."/>
            <person name="Glass J.I."/>
            <person name="Rusch D."/>
            <person name="Podicherti R."/>
            <person name="Tsui H.-C.T."/>
            <person name="Winkler M.E."/>
        </authorList>
    </citation>
    <scope>NUCLEOTIDE SEQUENCE</scope>
</reference>
<dbReference type="EMBL" id="UINC01126186">
    <property type="protein sequence ID" value="SVD04504.1"/>
    <property type="molecule type" value="Genomic_DNA"/>
</dbReference>
<keyword evidence="1" id="KW-0812">Transmembrane</keyword>
<evidence type="ECO:0000256" key="1">
    <source>
        <dbReference type="SAM" id="Phobius"/>
    </source>
</evidence>
<protein>
    <submittedName>
        <fullName evidence="2">Uncharacterized protein</fullName>
    </submittedName>
</protein>
<name>A0A382S3K3_9ZZZZ</name>
<keyword evidence="1" id="KW-1133">Transmembrane helix</keyword>
<organism evidence="2">
    <name type="scientific">marine metagenome</name>
    <dbReference type="NCBI Taxonomy" id="408172"/>
    <lineage>
        <taxon>unclassified sequences</taxon>
        <taxon>metagenomes</taxon>
        <taxon>ecological metagenomes</taxon>
    </lineage>
</organism>
<keyword evidence="1" id="KW-0472">Membrane</keyword>
<dbReference type="AlphaFoldDB" id="A0A382S3K3"/>
<gene>
    <name evidence="2" type="ORF">METZ01_LOCUS357358</name>
</gene>